<keyword evidence="1" id="KW-1133">Transmembrane helix</keyword>
<evidence type="ECO:0008006" key="3">
    <source>
        <dbReference type="Google" id="ProtNLM"/>
    </source>
</evidence>
<keyword evidence="1" id="KW-0812">Transmembrane</keyword>
<dbReference type="EMBL" id="UOFS01000001">
    <property type="protein sequence ID" value="VAW90760.1"/>
    <property type="molecule type" value="Genomic_DNA"/>
</dbReference>
<accession>A0A3B0ZNM4</accession>
<gene>
    <name evidence="2" type="ORF">MNBD_GAMMA22-1765</name>
</gene>
<name>A0A3B0ZNM4_9ZZZZ</name>
<evidence type="ECO:0000313" key="2">
    <source>
        <dbReference type="EMBL" id="VAW90760.1"/>
    </source>
</evidence>
<evidence type="ECO:0000256" key="1">
    <source>
        <dbReference type="SAM" id="Phobius"/>
    </source>
</evidence>
<sequence length="485" mass="56181">MKLFLKTILIFILLILSIETSMAKKISAMFEITTSEHVYAIGHPVDVIFETRNHNQSLSSLNLDVLEKDFIVHDFNVDKFEDFVDGKFIRVENLVARLYPKRTGNLKIPSFKLGRLKSKAIFLNIINDFNSAIQIRTTNVKKTYYQREPINIYVDVFYRQKKILSSIGELKNKDFITSESVKTEYTITRNGASIPVERFSWIITPLVEGKQILKLPMIKTGGRRMYPSGNLKLNILPLPSTLPNFVPVSAQLISNNQITNEKLWINKVYFWTFTIIGNGLNENILEKLLSKQLKTNFNIRYFPRTYKKERTADGTQYKIDVKIPFKLYKTERYQLPVIDIPYIDIVTGLLEHTYSRKISLNATSHLIENSKLIFSLILLLLIFIQPLSKIIKFTYIKYRYRKCYAAISQTTNPNKIKDILFQLTPRFNNQSIMTLAGWEDLAATQNSNQQVTLNKISKLLNSSIYGKQYSENDIVVLKNLIKSLI</sequence>
<feature type="transmembrane region" description="Helical" evidence="1">
    <location>
        <begin position="372"/>
        <end position="391"/>
    </location>
</feature>
<keyword evidence="1" id="KW-0472">Membrane</keyword>
<dbReference type="AlphaFoldDB" id="A0A3B0ZNM4"/>
<organism evidence="2">
    <name type="scientific">hydrothermal vent metagenome</name>
    <dbReference type="NCBI Taxonomy" id="652676"/>
    <lineage>
        <taxon>unclassified sequences</taxon>
        <taxon>metagenomes</taxon>
        <taxon>ecological metagenomes</taxon>
    </lineage>
</organism>
<reference evidence="2" key="1">
    <citation type="submission" date="2018-06" db="EMBL/GenBank/DDBJ databases">
        <authorList>
            <person name="Zhirakovskaya E."/>
        </authorList>
    </citation>
    <scope>NUCLEOTIDE SEQUENCE</scope>
</reference>
<protein>
    <recommendedName>
        <fullName evidence="3">BatD</fullName>
    </recommendedName>
</protein>
<proteinExistence type="predicted"/>